<name>A0A2M4D4K2_ANODA</name>
<feature type="chain" id="PRO_5014695220" evidence="1">
    <location>
        <begin position="19"/>
        <end position="117"/>
    </location>
</feature>
<keyword evidence="1" id="KW-0732">Signal</keyword>
<accession>A0A2M4D4K2</accession>
<evidence type="ECO:0000256" key="1">
    <source>
        <dbReference type="SAM" id="SignalP"/>
    </source>
</evidence>
<proteinExistence type="predicted"/>
<reference evidence="2" key="1">
    <citation type="submission" date="2018-01" db="EMBL/GenBank/DDBJ databases">
        <title>An insight into the sialome of Amazonian anophelines.</title>
        <authorList>
            <person name="Ribeiro J.M."/>
            <person name="Scarpassa V."/>
            <person name="Calvo E."/>
        </authorList>
    </citation>
    <scope>NUCLEOTIDE SEQUENCE</scope>
</reference>
<dbReference type="EMBL" id="GGFL01008308">
    <property type="protein sequence ID" value="MBW72486.1"/>
    <property type="molecule type" value="Transcribed_RNA"/>
</dbReference>
<protein>
    <submittedName>
        <fullName evidence="2">Putative secreted protein</fullName>
    </submittedName>
</protein>
<evidence type="ECO:0000313" key="2">
    <source>
        <dbReference type="EMBL" id="MBW72486.1"/>
    </source>
</evidence>
<dbReference type="AlphaFoldDB" id="A0A2M4D4K2"/>
<feature type="signal peptide" evidence="1">
    <location>
        <begin position="1"/>
        <end position="18"/>
    </location>
</feature>
<sequence>MPLLLLMSIHACFSVILGERWVSPPKKSYHRTHSPKGTEGFTISQARRPGAALLLRSQINRWNGPIACHTSPHLKDLLRSKIERYIRTPTRDQYSRGRLSYFHQPSGRGSRGSQFVV</sequence>
<organism evidence="2">
    <name type="scientific">Anopheles darlingi</name>
    <name type="common">Mosquito</name>
    <dbReference type="NCBI Taxonomy" id="43151"/>
    <lineage>
        <taxon>Eukaryota</taxon>
        <taxon>Metazoa</taxon>
        <taxon>Ecdysozoa</taxon>
        <taxon>Arthropoda</taxon>
        <taxon>Hexapoda</taxon>
        <taxon>Insecta</taxon>
        <taxon>Pterygota</taxon>
        <taxon>Neoptera</taxon>
        <taxon>Endopterygota</taxon>
        <taxon>Diptera</taxon>
        <taxon>Nematocera</taxon>
        <taxon>Culicoidea</taxon>
        <taxon>Culicidae</taxon>
        <taxon>Anophelinae</taxon>
        <taxon>Anopheles</taxon>
    </lineage>
</organism>